<accession>A0A2A9ELF3</accession>
<dbReference type="Gene3D" id="3.40.50.1820">
    <property type="entry name" value="alpha/beta hydrolase"/>
    <property type="match status" value="1"/>
</dbReference>
<reference evidence="2 3" key="1">
    <citation type="submission" date="2017-10" db="EMBL/GenBank/DDBJ databases">
        <title>Sequencing the genomes of 1000 actinobacteria strains.</title>
        <authorList>
            <person name="Klenk H.-P."/>
        </authorList>
    </citation>
    <scope>NUCLEOTIDE SEQUENCE [LARGE SCALE GENOMIC DNA]</scope>
    <source>
        <strain evidence="2 3">DSM 21838</strain>
    </source>
</reference>
<dbReference type="SUPFAM" id="SSF53474">
    <property type="entry name" value="alpha/beta-Hydrolases"/>
    <property type="match status" value="1"/>
</dbReference>
<evidence type="ECO:0000313" key="3">
    <source>
        <dbReference type="Proteomes" id="UP000222106"/>
    </source>
</evidence>
<name>A0A2A9ELF3_9MICO</name>
<comment type="caution">
    <text evidence="2">The sequence shown here is derived from an EMBL/GenBank/DDBJ whole genome shotgun (WGS) entry which is preliminary data.</text>
</comment>
<protein>
    <submittedName>
        <fullName evidence="2">Alpha-beta hydrolase superfamily lysophospholipase</fullName>
    </submittedName>
</protein>
<evidence type="ECO:0000259" key="1">
    <source>
        <dbReference type="Pfam" id="PF12146"/>
    </source>
</evidence>
<evidence type="ECO:0000313" key="2">
    <source>
        <dbReference type="EMBL" id="PFG39738.1"/>
    </source>
</evidence>
<sequence>MARWTFQGHGGEIAARSWPVPRARYVAVLCHGYGEHIGRYERVAATLNDHGAAVYGHDHVGHGESAGERVLIADFEPVVENLHLLVKQAIEQNPDLPVVLIGHSMGGMIAARYAQEHADELAAVVLSGPVLGRWDVVGELLAQDPIPPTPIDPATLSRDPAVGSAYAEDPLVWHGDFRRPTLQAISEMLTTINAAGSVGELPLLYLHGEADELVPIGPSLEGLEAIRGPRTESRTYPGLRHEIFNETTKDEVLADVTAFVDRVLAAAPGSAVPELADAPTE</sequence>
<dbReference type="GO" id="GO:0016787">
    <property type="term" value="F:hydrolase activity"/>
    <property type="evidence" value="ECO:0007669"/>
    <property type="project" value="UniProtKB-KW"/>
</dbReference>
<proteinExistence type="predicted"/>
<dbReference type="InterPro" id="IPR022742">
    <property type="entry name" value="Hydrolase_4"/>
</dbReference>
<gene>
    <name evidence="2" type="ORF">ATJ97_2251</name>
</gene>
<dbReference type="InterPro" id="IPR051044">
    <property type="entry name" value="MAG_DAG_Lipase"/>
</dbReference>
<dbReference type="Proteomes" id="UP000222106">
    <property type="component" value="Unassembled WGS sequence"/>
</dbReference>
<dbReference type="InterPro" id="IPR000073">
    <property type="entry name" value="AB_hydrolase_1"/>
</dbReference>
<dbReference type="Pfam" id="PF12146">
    <property type="entry name" value="Hydrolase_4"/>
    <property type="match status" value="1"/>
</dbReference>
<dbReference type="EMBL" id="PDJI01000004">
    <property type="protein sequence ID" value="PFG39738.1"/>
    <property type="molecule type" value="Genomic_DNA"/>
</dbReference>
<dbReference type="PANTHER" id="PTHR11614">
    <property type="entry name" value="PHOSPHOLIPASE-RELATED"/>
    <property type="match status" value="1"/>
</dbReference>
<keyword evidence="2" id="KW-0378">Hydrolase</keyword>
<dbReference type="InterPro" id="IPR029058">
    <property type="entry name" value="AB_hydrolase_fold"/>
</dbReference>
<dbReference type="PRINTS" id="PR00111">
    <property type="entry name" value="ABHYDROLASE"/>
</dbReference>
<organism evidence="2 3">
    <name type="scientific">Georgenia soli</name>
    <dbReference type="NCBI Taxonomy" id="638953"/>
    <lineage>
        <taxon>Bacteria</taxon>
        <taxon>Bacillati</taxon>
        <taxon>Actinomycetota</taxon>
        <taxon>Actinomycetes</taxon>
        <taxon>Micrococcales</taxon>
        <taxon>Bogoriellaceae</taxon>
        <taxon>Georgenia</taxon>
    </lineage>
</organism>
<dbReference type="AlphaFoldDB" id="A0A2A9ELF3"/>
<feature type="domain" description="Serine aminopeptidase S33" evidence="1">
    <location>
        <begin position="23"/>
        <end position="247"/>
    </location>
</feature>
<keyword evidence="3" id="KW-1185">Reference proteome</keyword>
<dbReference type="OrthoDB" id="9806902at2"/>